<evidence type="ECO:0000313" key="1">
    <source>
        <dbReference type="EMBL" id="XCG65162.1"/>
    </source>
</evidence>
<sequence>MIDPEVGGPTPQVSCALCGTHADPVPMTWSTEFDAGTGTLHYCDRCSRDNLRAVEAKLPHDWW</sequence>
<name>A0AAU8DT35_9ACTN</name>
<gene>
    <name evidence="1" type="ORF">ABLG96_07665</name>
</gene>
<dbReference type="AlphaFoldDB" id="A0AAU8DT35"/>
<reference evidence="1" key="1">
    <citation type="submission" date="2024-05" db="EMBL/GenBank/DDBJ databases">
        <authorList>
            <person name="Cai S.Y."/>
            <person name="Jin L.M."/>
            <person name="Li H.R."/>
        </authorList>
    </citation>
    <scope>NUCLEOTIDE SEQUENCE</scope>
    <source>
        <strain evidence="1">A5-74</strain>
    </source>
</reference>
<dbReference type="EMBL" id="CP159218">
    <property type="protein sequence ID" value="XCG65162.1"/>
    <property type="molecule type" value="Genomic_DNA"/>
</dbReference>
<evidence type="ECO:0008006" key="2">
    <source>
        <dbReference type="Google" id="ProtNLM"/>
    </source>
</evidence>
<organism evidence="1">
    <name type="scientific">Nakamurella sp. A5-74</name>
    <dbReference type="NCBI Taxonomy" id="3158264"/>
    <lineage>
        <taxon>Bacteria</taxon>
        <taxon>Bacillati</taxon>
        <taxon>Actinomycetota</taxon>
        <taxon>Actinomycetes</taxon>
        <taxon>Nakamurellales</taxon>
        <taxon>Nakamurellaceae</taxon>
        <taxon>Nakamurella</taxon>
    </lineage>
</organism>
<protein>
    <recommendedName>
        <fullName evidence="2">Small CPxCG-related zinc finger protein</fullName>
    </recommendedName>
</protein>
<accession>A0AAU8DT35</accession>
<dbReference type="RefSeq" id="WP_353650773.1">
    <property type="nucleotide sequence ID" value="NZ_CP159218.1"/>
</dbReference>
<proteinExistence type="predicted"/>